<dbReference type="AlphaFoldDB" id="A0A0R3SME2"/>
<comment type="pathway">
    <text evidence="1">Cofactor biosynthesis; NAD(+) biosynthesis.</text>
</comment>
<dbReference type="UniPathway" id="UPA00253"/>
<name>A0A0R3SME2_HYMDI</name>
<organism evidence="4">
    <name type="scientific">Hymenolepis diminuta</name>
    <name type="common">Rat tapeworm</name>
    <dbReference type="NCBI Taxonomy" id="6216"/>
    <lineage>
        <taxon>Eukaryota</taxon>
        <taxon>Metazoa</taxon>
        <taxon>Spiralia</taxon>
        <taxon>Lophotrochozoa</taxon>
        <taxon>Platyhelminthes</taxon>
        <taxon>Cestoda</taxon>
        <taxon>Eucestoda</taxon>
        <taxon>Cyclophyllidea</taxon>
        <taxon>Hymenolepididae</taxon>
        <taxon>Hymenolepis</taxon>
    </lineage>
</organism>
<sequence length="102" mass="11432">MGPLKLCDSTRSSSFVILILENITIKIYFYPVESKPSLRCVYELIATESKPTVKFSGDPVKTTYYQSYKVMALCKVNSSTILVTSDFSNMHVDLHASERPTG</sequence>
<dbReference type="Proteomes" id="UP000274504">
    <property type="component" value="Unassembled WGS sequence"/>
</dbReference>
<accession>A0A0R3SME2</accession>
<dbReference type="EMBL" id="UYSG01004219">
    <property type="protein sequence ID" value="VDL58424.1"/>
    <property type="molecule type" value="Genomic_DNA"/>
</dbReference>
<dbReference type="GO" id="GO:0009435">
    <property type="term" value="P:NAD+ biosynthetic process"/>
    <property type="evidence" value="ECO:0007669"/>
    <property type="project" value="UniProtKB-UniPathway"/>
</dbReference>
<dbReference type="InterPro" id="IPR036068">
    <property type="entry name" value="Nicotinate_pribotase-like_C"/>
</dbReference>
<protein>
    <submittedName>
        <fullName evidence="4">CUB domain-containing protein</fullName>
    </submittedName>
</protein>
<reference evidence="2 3" key="2">
    <citation type="submission" date="2018-11" db="EMBL/GenBank/DDBJ databases">
        <authorList>
            <consortium name="Pathogen Informatics"/>
        </authorList>
    </citation>
    <scope>NUCLEOTIDE SEQUENCE [LARGE SCALE GENOMIC DNA]</scope>
</reference>
<evidence type="ECO:0000313" key="3">
    <source>
        <dbReference type="Proteomes" id="UP000274504"/>
    </source>
</evidence>
<evidence type="ECO:0000313" key="2">
    <source>
        <dbReference type="EMBL" id="VDL58424.1"/>
    </source>
</evidence>
<reference evidence="4" key="1">
    <citation type="submission" date="2017-02" db="UniProtKB">
        <authorList>
            <consortium name="WormBaseParasite"/>
        </authorList>
    </citation>
    <scope>IDENTIFICATION</scope>
</reference>
<gene>
    <name evidence="2" type="ORF">HDID_LOCUS6106</name>
</gene>
<proteinExistence type="predicted"/>
<dbReference type="WBParaSite" id="HDID_0000610701-mRNA-1">
    <property type="protein sequence ID" value="HDID_0000610701-mRNA-1"/>
    <property type="gene ID" value="HDID_0000610701"/>
</dbReference>
<evidence type="ECO:0000256" key="1">
    <source>
        <dbReference type="ARBA" id="ARBA00004790"/>
    </source>
</evidence>
<dbReference type="SUPFAM" id="SSF51690">
    <property type="entry name" value="Nicotinate/Quinolinate PRTase C-terminal domain-like"/>
    <property type="match status" value="1"/>
</dbReference>
<evidence type="ECO:0000313" key="4">
    <source>
        <dbReference type="WBParaSite" id="HDID_0000610701-mRNA-1"/>
    </source>
</evidence>